<keyword evidence="3" id="KW-1185">Reference proteome</keyword>
<evidence type="ECO:0000256" key="1">
    <source>
        <dbReference type="SAM" id="Phobius"/>
    </source>
</evidence>
<feature type="transmembrane region" description="Helical" evidence="1">
    <location>
        <begin position="437"/>
        <end position="458"/>
    </location>
</feature>
<proteinExistence type="predicted"/>
<name>A0ABP7M6A6_9GAMM</name>
<evidence type="ECO:0000313" key="3">
    <source>
        <dbReference type="Proteomes" id="UP001501727"/>
    </source>
</evidence>
<accession>A0ABP7M6A6</accession>
<protein>
    <submittedName>
        <fullName evidence="2">DUF3999 domain-containing protein</fullName>
    </submittedName>
</protein>
<keyword evidence="1" id="KW-0812">Transmembrane</keyword>
<reference evidence="3" key="1">
    <citation type="journal article" date="2019" name="Int. J. Syst. Evol. Microbiol.">
        <title>The Global Catalogue of Microorganisms (GCM) 10K type strain sequencing project: providing services to taxonomists for standard genome sequencing and annotation.</title>
        <authorList>
            <consortium name="The Broad Institute Genomics Platform"/>
            <consortium name="The Broad Institute Genome Sequencing Center for Infectious Disease"/>
            <person name="Wu L."/>
            <person name="Ma J."/>
        </authorList>
    </citation>
    <scope>NUCLEOTIDE SEQUENCE [LARGE SCALE GENOMIC DNA]</scope>
    <source>
        <strain evidence="3">JCM 16916</strain>
    </source>
</reference>
<keyword evidence="1" id="KW-0472">Membrane</keyword>
<comment type="caution">
    <text evidence="2">The sequence shown here is derived from an EMBL/GenBank/DDBJ whole genome shotgun (WGS) entry which is preliminary data.</text>
</comment>
<dbReference type="EMBL" id="BAAAZU010000003">
    <property type="protein sequence ID" value="GAA3915686.1"/>
    <property type="molecule type" value="Genomic_DNA"/>
</dbReference>
<sequence length="464" mass="49804">MIRWAWLGLLLPVAALAGVRDDYARQWPLELAQPDAGAYRVVLDEQVYRAVQSGDLRDLQVVDADGNPVATAMQGAGQRVEAAVPDVELPWFALPPDGVDAGGSAGDLSVAVERDAAGRITRIRNAVAVPRDGAAAATRDPAWLVDLGEQPGQVRALVLAWGEHTPPLDLGYRLEGSHDLRDWQLLDRHVRLLDLVNGGHRIERNRIELDTDLRYLRLIPLQPSGAPALQALRGELAPRATDSEWRWIELDGAPAPDGEGIVYAVQGRFPVERIDVRMPGNAAVTWTLDSRDADDAPRGEAQARWQLRAADWTTWRTVDAGSVTSSPPLALGAAVNDREWRLRGDASAAGATGPRLALGYRPGTVVFLAQGRAPYALLAGSARAARSDAPLAPMLATLRRAHGDQWQPAAATLGAGSVLAGEAALVPAPMPRDWKTWLLWGLLVGGALMVTALAVNLLRNRPAA</sequence>
<keyword evidence="1" id="KW-1133">Transmembrane helix</keyword>
<dbReference type="RefSeq" id="WP_344758457.1">
    <property type="nucleotide sequence ID" value="NZ_BAAAZU010000003.1"/>
</dbReference>
<dbReference type="Pfam" id="PF13163">
    <property type="entry name" value="DUF3999"/>
    <property type="match status" value="1"/>
</dbReference>
<evidence type="ECO:0000313" key="2">
    <source>
        <dbReference type="EMBL" id="GAA3915686.1"/>
    </source>
</evidence>
<dbReference type="InterPro" id="IPR025060">
    <property type="entry name" value="DUF3999"/>
</dbReference>
<dbReference type="Proteomes" id="UP001501727">
    <property type="component" value="Unassembled WGS sequence"/>
</dbReference>
<organism evidence="2 3">
    <name type="scientific">Luteimonas lutimaris</name>
    <dbReference type="NCBI Taxonomy" id="698645"/>
    <lineage>
        <taxon>Bacteria</taxon>
        <taxon>Pseudomonadati</taxon>
        <taxon>Pseudomonadota</taxon>
        <taxon>Gammaproteobacteria</taxon>
        <taxon>Lysobacterales</taxon>
        <taxon>Lysobacteraceae</taxon>
        <taxon>Luteimonas</taxon>
    </lineage>
</organism>
<gene>
    <name evidence="2" type="ORF">GCM10022229_06070</name>
</gene>